<dbReference type="InterPro" id="IPR020583">
    <property type="entry name" value="Inositol_monoP_metal-BS"/>
</dbReference>
<dbReference type="Pfam" id="PF00459">
    <property type="entry name" value="Inositol_P"/>
    <property type="match status" value="1"/>
</dbReference>
<sequence>MEPNWIEIEKQAKTWLVEAGNKIKKALEQPFTIDAKSGPDDLVTDVDKSTEAYFYQQISSTYPTHHFLGEEGVAKELTSLSGTVWIIDPIDGTMNFVHQQQNFAISMGVFQDGVGKLGFVYDVIKNELFHAVQGEGLFVNDKKVESVKERPLEEAIIGLNANWLVENHPLQTNLIELVQSCRGTRSYGSAALEMAYVATDRMDAYISLNLSPWDYAGGAILLNEVNCLASRFDGSTLSLLDKGTMVCSKSNLHQTLVDRLQKGASE</sequence>
<proteinExistence type="predicted"/>
<evidence type="ECO:0000313" key="5">
    <source>
        <dbReference type="Proteomes" id="UP001179280"/>
    </source>
</evidence>
<evidence type="ECO:0000313" key="4">
    <source>
        <dbReference type="EMBL" id="MBM7837509.1"/>
    </source>
</evidence>
<keyword evidence="2 4" id="KW-0378">Hydrolase</keyword>
<reference evidence="4" key="1">
    <citation type="submission" date="2021-01" db="EMBL/GenBank/DDBJ databases">
        <title>Genomic Encyclopedia of Type Strains, Phase IV (KMG-IV): sequencing the most valuable type-strain genomes for metagenomic binning, comparative biology and taxonomic classification.</title>
        <authorList>
            <person name="Goeker M."/>
        </authorList>
    </citation>
    <scope>NUCLEOTIDE SEQUENCE</scope>
    <source>
        <strain evidence="4">DSM 21943</strain>
    </source>
</reference>
<dbReference type="CDD" id="cd01637">
    <property type="entry name" value="IMPase_like"/>
    <property type="match status" value="1"/>
</dbReference>
<dbReference type="SUPFAM" id="SSF56655">
    <property type="entry name" value="Carbohydrate phosphatase"/>
    <property type="match status" value="1"/>
</dbReference>
<dbReference type="InterPro" id="IPR000760">
    <property type="entry name" value="Inositol_monophosphatase-like"/>
</dbReference>
<dbReference type="Gene3D" id="3.30.540.10">
    <property type="entry name" value="Fructose-1,6-Bisphosphatase, subunit A, domain 1"/>
    <property type="match status" value="1"/>
</dbReference>
<gene>
    <name evidence="4" type="ORF">JOC54_000740</name>
</gene>
<accession>A0ABS2SPS3</accession>
<dbReference type="EC" id="3.1.3.25" evidence="4"/>
<comment type="caution">
    <text evidence="4">The sequence shown here is derived from an EMBL/GenBank/DDBJ whole genome shotgun (WGS) entry which is preliminary data.</text>
</comment>
<dbReference type="Proteomes" id="UP001179280">
    <property type="component" value="Unassembled WGS sequence"/>
</dbReference>
<dbReference type="PANTHER" id="PTHR20854">
    <property type="entry name" value="INOSITOL MONOPHOSPHATASE"/>
    <property type="match status" value="1"/>
</dbReference>
<dbReference type="RefSeq" id="WP_204464507.1">
    <property type="nucleotide sequence ID" value="NZ_JAFBCV010000002.1"/>
</dbReference>
<protein>
    <submittedName>
        <fullName evidence="4">Myo-inositol-1(Or 4)-monophosphatase</fullName>
        <ecNumber evidence="4">3.1.3.25</ecNumber>
    </submittedName>
</protein>
<dbReference type="PANTHER" id="PTHR20854:SF4">
    <property type="entry name" value="INOSITOL-1-MONOPHOSPHATASE-RELATED"/>
    <property type="match status" value="1"/>
</dbReference>
<keyword evidence="5" id="KW-1185">Reference proteome</keyword>
<evidence type="ECO:0000256" key="2">
    <source>
        <dbReference type="ARBA" id="ARBA00022801"/>
    </source>
</evidence>
<organism evidence="4 5">
    <name type="scientific">Shouchella xiaoxiensis</name>
    <dbReference type="NCBI Taxonomy" id="766895"/>
    <lineage>
        <taxon>Bacteria</taxon>
        <taxon>Bacillati</taxon>
        <taxon>Bacillota</taxon>
        <taxon>Bacilli</taxon>
        <taxon>Bacillales</taxon>
        <taxon>Bacillaceae</taxon>
        <taxon>Shouchella</taxon>
    </lineage>
</organism>
<dbReference type="EMBL" id="JAFBCV010000002">
    <property type="protein sequence ID" value="MBM7837509.1"/>
    <property type="molecule type" value="Genomic_DNA"/>
</dbReference>
<dbReference type="PRINTS" id="PR00377">
    <property type="entry name" value="IMPHPHTASES"/>
</dbReference>
<name>A0ABS2SPS3_9BACI</name>
<evidence type="ECO:0000256" key="3">
    <source>
        <dbReference type="ARBA" id="ARBA00022842"/>
    </source>
</evidence>
<keyword evidence="1" id="KW-0479">Metal-binding</keyword>
<dbReference type="GO" id="GO:0052834">
    <property type="term" value="F:inositol monophosphate phosphatase activity"/>
    <property type="evidence" value="ECO:0007669"/>
    <property type="project" value="UniProtKB-EC"/>
</dbReference>
<dbReference type="Gene3D" id="3.40.190.80">
    <property type="match status" value="1"/>
</dbReference>
<keyword evidence="3" id="KW-0460">Magnesium</keyword>
<dbReference type="PROSITE" id="PS00629">
    <property type="entry name" value="IMP_1"/>
    <property type="match status" value="1"/>
</dbReference>
<evidence type="ECO:0000256" key="1">
    <source>
        <dbReference type="ARBA" id="ARBA00022723"/>
    </source>
</evidence>